<dbReference type="NCBIfam" id="NF004526">
    <property type="entry name" value="PRK05872.1"/>
    <property type="match status" value="1"/>
</dbReference>
<dbReference type="RefSeq" id="WP_128505528.1">
    <property type="nucleotide sequence ID" value="NZ_QUAC01000070.1"/>
</dbReference>
<evidence type="ECO:0000256" key="2">
    <source>
        <dbReference type="ARBA" id="ARBA00023002"/>
    </source>
</evidence>
<comment type="similarity">
    <text evidence="1 3">Belongs to the short-chain dehydrogenases/reductases (SDR) family.</text>
</comment>
<dbReference type="SUPFAM" id="SSF51735">
    <property type="entry name" value="NAD(P)-binding Rossmann-fold domains"/>
    <property type="match status" value="1"/>
</dbReference>
<protein>
    <submittedName>
        <fullName evidence="4">SDR family NAD(P)-dependent oxidoreductase</fullName>
    </submittedName>
</protein>
<dbReference type="Proteomes" id="UP000262477">
    <property type="component" value="Unassembled WGS sequence"/>
</dbReference>
<keyword evidence="5" id="KW-1185">Reference proteome</keyword>
<dbReference type="InterPro" id="IPR036291">
    <property type="entry name" value="NAD(P)-bd_dom_sf"/>
</dbReference>
<gene>
    <name evidence="4" type="ORF">DY245_09480</name>
</gene>
<dbReference type="PRINTS" id="PR00081">
    <property type="entry name" value="GDHRDH"/>
</dbReference>
<evidence type="ECO:0000256" key="1">
    <source>
        <dbReference type="ARBA" id="ARBA00006484"/>
    </source>
</evidence>
<dbReference type="EMBL" id="QUAC01000070">
    <property type="protein sequence ID" value="REK90535.1"/>
    <property type="molecule type" value="Genomic_DNA"/>
</dbReference>
<accession>A0A371Q752</accession>
<dbReference type="PANTHER" id="PTHR44196:SF1">
    <property type="entry name" value="DEHYDROGENASE_REDUCTASE SDR FAMILY MEMBER 7B"/>
    <property type="match status" value="1"/>
</dbReference>
<organism evidence="4 5">
    <name type="scientific">Streptomyces inhibens</name>
    <dbReference type="NCBI Taxonomy" id="2293571"/>
    <lineage>
        <taxon>Bacteria</taxon>
        <taxon>Bacillati</taxon>
        <taxon>Actinomycetota</taxon>
        <taxon>Actinomycetes</taxon>
        <taxon>Kitasatosporales</taxon>
        <taxon>Streptomycetaceae</taxon>
        <taxon>Streptomyces</taxon>
    </lineage>
</organism>
<sequence>MTNQPLSGRTAVVTGAARGLGACMAQALVRRGATVALIGLEEPELQQVAASLPGRARYWSADITDEGALTDAADSVRQCLGPPSVLVANAGVVAGGPFLHSDPAVWRRVVEVNLIGSCLTVRAFLPGLLATRGYYLQIASLAAITAVPMMSTYCASKAGVEAFAHALRAEVAHTGVDVGIAYLSWADTDMIHVPVLRELRAGLPWPAGKIYPPQQVADRLVRGIERREPAVYAQPWLRAVQALRGGAPGVIMRRSRHQLRRLVSRGDIEATGLVGEGGRADEAARSAGARMLDG</sequence>
<dbReference type="InterPro" id="IPR020904">
    <property type="entry name" value="Sc_DH/Rdtase_CS"/>
</dbReference>
<keyword evidence="2" id="KW-0560">Oxidoreductase</keyword>
<dbReference type="PANTHER" id="PTHR44196">
    <property type="entry name" value="DEHYDROGENASE/REDUCTASE SDR FAMILY MEMBER 7B"/>
    <property type="match status" value="1"/>
</dbReference>
<dbReference type="OrthoDB" id="3743899at2"/>
<reference evidence="4 5" key="1">
    <citation type="submission" date="2018-08" db="EMBL/GenBank/DDBJ databases">
        <title>Streptomyces NEAU-D10 sp. nov., a novel Actinomycete isolated from soil.</title>
        <authorList>
            <person name="Jin L."/>
        </authorList>
    </citation>
    <scope>NUCLEOTIDE SEQUENCE [LARGE SCALE GENOMIC DNA]</scope>
    <source>
        <strain evidence="4 5">NEAU-D10</strain>
    </source>
</reference>
<dbReference type="GO" id="GO:0016491">
    <property type="term" value="F:oxidoreductase activity"/>
    <property type="evidence" value="ECO:0007669"/>
    <property type="project" value="UniProtKB-KW"/>
</dbReference>
<evidence type="ECO:0000313" key="5">
    <source>
        <dbReference type="Proteomes" id="UP000262477"/>
    </source>
</evidence>
<dbReference type="PROSITE" id="PS00061">
    <property type="entry name" value="ADH_SHORT"/>
    <property type="match status" value="1"/>
</dbReference>
<proteinExistence type="inferred from homology"/>
<evidence type="ECO:0000256" key="3">
    <source>
        <dbReference type="RuleBase" id="RU000363"/>
    </source>
</evidence>
<dbReference type="GO" id="GO:0016020">
    <property type="term" value="C:membrane"/>
    <property type="evidence" value="ECO:0007669"/>
    <property type="project" value="TreeGrafter"/>
</dbReference>
<dbReference type="Gene3D" id="3.40.50.720">
    <property type="entry name" value="NAD(P)-binding Rossmann-like Domain"/>
    <property type="match status" value="1"/>
</dbReference>
<dbReference type="Pfam" id="PF00106">
    <property type="entry name" value="adh_short"/>
    <property type="match status" value="1"/>
</dbReference>
<dbReference type="PRINTS" id="PR00080">
    <property type="entry name" value="SDRFAMILY"/>
</dbReference>
<name>A0A371Q752_STRIH</name>
<dbReference type="InterPro" id="IPR002347">
    <property type="entry name" value="SDR_fam"/>
</dbReference>
<dbReference type="AlphaFoldDB" id="A0A371Q752"/>
<comment type="caution">
    <text evidence="4">The sequence shown here is derived from an EMBL/GenBank/DDBJ whole genome shotgun (WGS) entry which is preliminary data.</text>
</comment>
<evidence type="ECO:0000313" key="4">
    <source>
        <dbReference type="EMBL" id="REK90535.1"/>
    </source>
</evidence>